<dbReference type="EMBL" id="ML992663">
    <property type="protein sequence ID" value="KAF2216985.1"/>
    <property type="molecule type" value="Genomic_DNA"/>
</dbReference>
<organism evidence="2 3">
    <name type="scientific">Cercospora zeae-maydis SCOH1-5</name>
    <dbReference type="NCBI Taxonomy" id="717836"/>
    <lineage>
        <taxon>Eukaryota</taxon>
        <taxon>Fungi</taxon>
        <taxon>Dikarya</taxon>
        <taxon>Ascomycota</taxon>
        <taxon>Pezizomycotina</taxon>
        <taxon>Dothideomycetes</taxon>
        <taxon>Dothideomycetidae</taxon>
        <taxon>Mycosphaerellales</taxon>
        <taxon>Mycosphaerellaceae</taxon>
        <taxon>Cercospora</taxon>
    </lineage>
</organism>
<name>A0A6A6FU12_9PEZI</name>
<accession>A0A6A6FU12</accession>
<dbReference type="AlphaFoldDB" id="A0A6A6FU12"/>
<dbReference type="OrthoDB" id="3646623at2759"/>
<feature type="compositionally biased region" description="Low complexity" evidence="1">
    <location>
        <begin position="159"/>
        <end position="183"/>
    </location>
</feature>
<protein>
    <submittedName>
        <fullName evidence="2">Uncharacterized protein</fullName>
    </submittedName>
</protein>
<proteinExistence type="predicted"/>
<gene>
    <name evidence="2" type="ORF">CERZMDRAFT_93049</name>
</gene>
<evidence type="ECO:0000256" key="1">
    <source>
        <dbReference type="SAM" id="MobiDB-lite"/>
    </source>
</evidence>
<feature type="region of interest" description="Disordered" evidence="1">
    <location>
        <begin position="209"/>
        <end position="241"/>
    </location>
</feature>
<evidence type="ECO:0000313" key="2">
    <source>
        <dbReference type="EMBL" id="KAF2216985.1"/>
    </source>
</evidence>
<reference evidence="2" key="1">
    <citation type="journal article" date="2020" name="Stud. Mycol.">
        <title>101 Dothideomycetes genomes: a test case for predicting lifestyles and emergence of pathogens.</title>
        <authorList>
            <person name="Haridas S."/>
            <person name="Albert R."/>
            <person name="Binder M."/>
            <person name="Bloem J."/>
            <person name="Labutti K."/>
            <person name="Salamov A."/>
            <person name="Andreopoulos B."/>
            <person name="Baker S."/>
            <person name="Barry K."/>
            <person name="Bills G."/>
            <person name="Bluhm B."/>
            <person name="Cannon C."/>
            <person name="Castanera R."/>
            <person name="Culley D."/>
            <person name="Daum C."/>
            <person name="Ezra D."/>
            <person name="Gonzalez J."/>
            <person name="Henrissat B."/>
            <person name="Kuo A."/>
            <person name="Liang C."/>
            <person name="Lipzen A."/>
            <person name="Lutzoni F."/>
            <person name="Magnuson J."/>
            <person name="Mondo S."/>
            <person name="Nolan M."/>
            <person name="Ohm R."/>
            <person name="Pangilinan J."/>
            <person name="Park H.-J."/>
            <person name="Ramirez L."/>
            <person name="Alfaro M."/>
            <person name="Sun H."/>
            <person name="Tritt A."/>
            <person name="Yoshinaga Y."/>
            <person name="Zwiers L.-H."/>
            <person name="Turgeon B."/>
            <person name="Goodwin S."/>
            <person name="Spatafora J."/>
            <person name="Crous P."/>
            <person name="Grigoriev I."/>
        </authorList>
    </citation>
    <scope>NUCLEOTIDE SEQUENCE</scope>
    <source>
        <strain evidence="2">SCOH1-5</strain>
    </source>
</reference>
<keyword evidence="3" id="KW-1185">Reference proteome</keyword>
<feature type="compositionally biased region" description="Polar residues" evidence="1">
    <location>
        <begin position="217"/>
        <end position="234"/>
    </location>
</feature>
<feature type="region of interest" description="Disordered" evidence="1">
    <location>
        <begin position="116"/>
        <end position="142"/>
    </location>
</feature>
<feature type="region of interest" description="Disordered" evidence="1">
    <location>
        <begin position="159"/>
        <end position="188"/>
    </location>
</feature>
<dbReference type="Proteomes" id="UP000799539">
    <property type="component" value="Unassembled WGS sequence"/>
</dbReference>
<evidence type="ECO:0000313" key="3">
    <source>
        <dbReference type="Proteomes" id="UP000799539"/>
    </source>
</evidence>
<feature type="compositionally biased region" description="Low complexity" evidence="1">
    <location>
        <begin position="124"/>
        <end position="142"/>
    </location>
</feature>
<sequence>MARLSVCVRERAQGVRSTYKPLNSQMLNTVPFSTRIPPPQCATAVPQEIAEHSQSFEIMSYIRLAPELPYGLPMKDLHQWYAVRRVAEDCPRAHIPATCVCPGFAERHGLELHDSDSQITEGNSSTPITTTPTTTTSSGDSSFCCSDYRPRSVYIPSSTSTLTTATTTTSSSGGRLSSSIASPTVPRRGCKQAHDYNYNIVAEALRRTYSKAKSHRQQSLQEKSSAKNRNSPHFVNSYRSSPRYRRDSMDIKAAYIDEKSSSQHHIVSDKASSLLYDHGAEDAAPVYDADPMAQRLAAPYIVSRKFFKQYDVRSTSNASAKNLDICQNGRPILFVNIKTPFWGVPRIEIVRALGNMGAGRGGPVVAAAKFKQIASGFYINIGNPPDVIPLEQWPQVSFSYWNETDYTFEFEGRRFAWKSPVSGIMDYLKDNGNFQLVDLENGTILAAYIRTNKSFTKDIARIEVMVELDQDLELMALTAIMGIDERKRRAMLGASYVAGAAAGAAGT</sequence>